<dbReference type="EMBL" id="JAIZAY010000002">
    <property type="protein sequence ID" value="KAJ8047361.1"/>
    <property type="molecule type" value="Genomic_DNA"/>
</dbReference>
<dbReference type="Proteomes" id="UP001152320">
    <property type="component" value="Chromosome 2"/>
</dbReference>
<keyword evidence="2" id="KW-1185">Reference proteome</keyword>
<accession>A0A9Q1CLZ2</accession>
<dbReference type="AlphaFoldDB" id="A0A9Q1CLZ2"/>
<protein>
    <submittedName>
        <fullName evidence="1">Uncharacterized protein</fullName>
    </submittedName>
</protein>
<name>A0A9Q1CLZ2_HOLLE</name>
<reference evidence="1" key="1">
    <citation type="submission" date="2021-10" db="EMBL/GenBank/DDBJ databases">
        <title>Tropical sea cucumber genome reveals ecological adaptation and Cuvierian tubules defense mechanism.</title>
        <authorList>
            <person name="Chen T."/>
        </authorList>
    </citation>
    <scope>NUCLEOTIDE SEQUENCE</scope>
    <source>
        <strain evidence="1">Nanhai2018</strain>
        <tissue evidence="1">Muscle</tissue>
    </source>
</reference>
<evidence type="ECO:0000313" key="2">
    <source>
        <dbReference type="Proteomes" id="UP001152320"/>
    </source>
</evidence>
<organism evidence="1 2">
    <name type="scientific">Holothuria leucospilota</name>
    <name type="common">Black long sea cucumber</name>
    <name type="synonym">Mertensiothuria leucospilota</name>
    <dbReference type="NCBI Taxonomy" id="206669"/>
    <lineage>
        <taxon>Eukaryota</taxon>
        <taxon>Metazoa</taxon>
        <taxon>Echinodermata</taxon>
        <taxon>Eleutherozoa</taxon>
        <taxon>Echinozoa</taxon>
        <taxon>Holothuroidea</taxon>
        <taxon>Aspidochirotacea</taxon>
        <taxon>Aspidochirotida</taxon>
        <taxon>Holothuriidae</taxon>
        <taxon>Holothuria</taxon>
    </lineage>
</organism>
<sequence length="103" mass="11552">MASRRPPKDPGAMRRIQGVVLSLWLDKHSCIIKINKLHGKDRDSGIFDTTTLEERLAGVSSLDAPAFLGKRVKLKEMIAIPLSEEKMQKLGWDKGDWQIVAVL</sequence>
<evidence type="ECO:0000313" key="1">
    <source>
        <dbReference type="EMBL" id="KAJ8047361.1"/>
    </source>
</evidence>
<gene>
    <name evidence="1" type="ORF">HOLleu_06344</name>
</gene>
<comment type="caution">
    <text evidence="1">The sequence shown here is derived from an EMBL/GenBank/DDBJ whole genome shotgun (WGS) entry which is preliminary data.</text>
</comment>
<proteinExistence type="predicted"/>